<evidence type="ECO:0000313" key="2">
    <source>
        <dbReference type="Proteomes" id="UP000321558"/>
    </source>
</evidence>
<evidence type="ECO:0000313" key="1">
    <source>
        <dbReference type="EMBL" id="GEN86922.1"/>
    </source>
</evidence>
<dbReference type="Pfam" id="PF04464">
    <property type="entry name" value="Glyphos_transf"/>
    <property type="match status" value="1"/>
</dbReference>
<dbReference type="AlphaFoldDB" id="A0A511ZHL0"/>
<dbReference type="InterPro" id="IPR043148">
    <property type="entry name" value="TagF_C"/>
</dbReference>
<dbReference type="Proteomes" id="UP000321558">
    <property type="component" value="Unassembled WGS sequence"/>
</dbReference>
<accession>A0A511ZHL0</accession>
<sequence>MESIVKVKDNDLFLKDDYEDYNNRSLLNGKRRMPFKKFYIYKNNEIVIENNKQTGEIEILEKLPNKKIPNTYMIIYLDPVGRLSFMIMREHKILPDVKVLEKAESSPPHKILKFSFFRSLFIFGIIRFRYSNMLDVKIAIGYDKSLNYDFKYILPRFLRKIFSENTNKFSLLTQLGFCRVKLKDVLHKYEQSSEINNPIYIKSHTFDDLNYYYPLKFNGYDSYDKKHYIYSSRRYTIKKNRIQTFLRKSITGQLVLVVSDYLNKTVEIKEILAKLFTLITPKKSYDIYFEKFSSGASESAFEVFKYAKSQNDKKAVYILNKKHEKFKELQNHFGQDSIVAHNSIKSFYSIFNADKLISSDLSTHILRNLYDNSKNLKKVILNTNKKIFLQHGISLATNVFERGYYNKKVPIAPDYVVTNSKVESSYFMKYPKYKSDQLIQAGTPNLDLYVKEKEHSKNEISFLLTWRPWDLTGRIESNSYIDRYLQFLKLVKKEKFYDSKKINLILHPKAKLLLENQFNDIYESIQQFLYDGDIKDALLSSKVVITDYSSICFYAFAGGSNVVYFWGDKELAESEYGAPNILQKNNCFGDIAYDLEESLHEKIVKNYSIEQQEKYIEKFNELVEYTSGKNTQNVYRFIKSII</sequence>
<reference evidence="1 2" key="1">
    <citation type="submission" date="2019-07" db="EMBL/GenBank/DDBJ databases">
        <title>Whole genome shotgun sequence of Oceanobacillus sojae NBRC 105379.</title>
        <authorList>
            <person name="Hosoyama A."/>
            <person name="Uohara A."/>
            <person name="Ohji S."/>
            <person name="Ichikawa N."/>
        </authorList>
    </citation>
    <scope>NUCLEOTIDE SEQUENCE [LARGE SCALE GENOMIC DNA]</scope>
    <source>
        <strain evidence="1 2">NBRC 105379</strain>
    </source>
</reference>
<dbReference type="EMBL" id="BJYM01000006">
    <property type="protein sequence ID" value="GEN86922.1"/>
    <property type="molecule type" value="Genomic_DNA"/>
</dbReference>
<keyword evidence="2" id="KW-1185">Reference proteome</keyword>
<protein>
    <submittedName>
        <fullName evidence="1">Uncharacterized protein</fullName>
    </submittedName>
</protein>
<dbReference type="GO" id="GO:0047355">
    <property type="term" value="F:CDP-glycerol glycerophosphotransferase activity"/>
    <property type="evidence" value="ECO:0007669"/>
    <property type="project" value="InterPro"/>
</dbReference>
<comment type="caution">
    <text evidence="1">The sequence shown here is derived from an EMBL/GenBank/DDBJ whole genome shotgun (WGS) entry which is preliminary data.</text>
</comment>
<name>A0A511ZHL0_9BACI</name>
<gene>
    <name evidence="1" type="ORF">OSO01_16610</name>
</gene>
<dbReference type="Gene3D" id="3.40.50.12580">
    <property type="match status" value="1"/>
</dbReference>
<dbReference type="GO" id="GO:0016020">
    <property type="term" value="C:membrane"/>
    <property type="evidence" value="ECO:0007669"/>
    <property type="project" value="InterPro"/>
</dbReference>
<dbReference type="InterPro" id="IPR007554">
    <property type="entry name" value="Glycerophosphate_synth"/>
</dbReference>
<organism evidence="1 2">
    <name type="scientific">Oceanobacillus sojae</name>
    <dbReference type="NCBI Taxonomy" id="582851"/>
    <lineage>
        <taxon>Bacteria</taxon>
        <taxon>Bacillati</taxon>
        <taxon>Bacillota</taxon>
        <taxon>Bacilli</taxon>
        <taxon>Bacillales</taxon>
        <taxon>Bacillaceae</taxon>
        <taxon>Oceanobacillus</taxon>
    </lineage>
</organism>
<dbReference type="RefSeq" id="WP_246145096.1">
    <property type="nucleotide sequence ID" value="NZ_BJYM01000006.1"/>
</dbReference>
<proteinExistence type="predicted"/>